<gene>
    <name evidence="2" type="ORF">DFR50_106177</name>
</gene>
<name>A0A366FR57_9HYPH</name>
<proteinExistence type="predicted"/>
<accession>A0A366FR57</accession>
<comment type="caution">
    <text evidence="2">The sequence shown here is derived from an EMBL/GenBank/DDBJ whole genome shotgun (WGS) entry which is preliminary data.</text>
</comment>
<dbReference type="Proteomes" id="UP000253529">
    <property type="component" value="Unassembled WGS sequence"/>
</dbReference>
<evidence type="ECO:0000256" key="1">
    <source>
        <dbReference type="SAM" id="MobiDB-lite"/>
    </source>
</evidence>
<feature type="region of interest" description="Disordered" evidence="1">
    <location>
        <begin position="92"/>
        <end position="119"/>
    </location>
</feature>
<protein>
    <submittedName>
        <fullName evidence="2">Uncharacterized protein</fullName>
    </submittedName>
</protein>
<organism evidence="2 3">
    <name type="scientific">Roseiarcus fermentans</name>
    <dbReference type="NCBI Taxonomy" id="1473586"/>
    <lineage>
        <taxon>Bacteria</taxon>
        <taxon>Pseudomonadati</taxon>
        <taxon>Pseudomonadota</taxon>
        <taxon>Alphaproteobacteria</taxon>
        <taxon>Hyphomicrobiales</taxon>
        <taxon>Roseiarcaceae</taxon>
        <taxon>Roseiarcus</taxon>
    </lineage>
</organism>
<feature type="region of interest" description="Disordered" evidence="1">
    <location>
        <begin position="46"/>
        <end position="71"/>
    </location>
</feature>
<reference evidence="2 3" key="1">
    <citation type="submission" date="2018-06" db="EMBL/GenBank/DDBJ databases">
        <title>Genomic Encyclopedia of Type Strains, Phase IV (KMG-IV): sequencing the most valuable type-strain genomes for metagenomic binning, comparative biology and taxonomic classification.</title>
        <authorList>
            <person name="Goeker M."/>
        </authorList>
    </citation>
    <scope>NUCLEOTIDE SEQUENCE [LARGE SCALE GENOMIC DNA]</scope>
    <source>
        <strain evidence="2 3">DSM 24875</strain>
    </source>
</reference>
<dbReference type="EMBL" id="QNRK01000006">
    <property type="protein sequence ID" value="RBP16215.1"/>
    <property type="molecule type" value="Genomic_DNA"/>
</dbReference>
<sequence length="284" mass="30711">MDANGRGRGCDDLGEIVLDVVLDAGDRGVKTFDTLLEKTARELERRAGLDTAPNPFSLHPATRLPPGDSERALETGWDLARRGIATFCPDAPTSGWPGLRRSRARPAPGRGPDPDCSDRRLAKTLPLEAGGVSHDALVYLREAAAAFYMDCLLSAAVLLALAAEGEFLRLLAAAKASAAWGGRFRRIGDGQTLAAKIAQFRTAMAEIRAGLPEAATEDLDANLEAIQSVIRAARDESGKPLGARPPSRDQVYLHLTLFIPFARQAARLRRDFNERPGARLLRLR</sequence>
<evidence type="ECO:0000313" key="3">
    <source>
        <dbReference type="Proteomes" id="UP000253529"/>
    </source>
</evidence>
<evidence type="ECO:0000313" key="2">
    <source>
        <dbReference type="EMBL" id="RBP16215.1"/>
    </source>
</evidence>
<dbReference type="AlphaFoldDB" id="A0A366FR57"/>
<keyword evidence="3" id="KW-1185">Reference proteome</keyword>